<name>A0AAW5AP42_9NEIS</name>
<sequence length="45" mass="4903">MAHFKHKPSENEEAGFCEAKTGAGYGLSNINSPLPLAPFRQRDGE</sequence>
<organism evidence="2 3">
    <name type="scientific">Neisseria lisongii</name>
    <dbReference type="NCBI Taxonomy" id="2912188"/>
    <lineage>
        <taxon>Bacteria</taxon>
        <taxon>Pseudomonadati</taxon>
        <taxon>Pseudomonadota</taxon>
        <taxon>Betaproteobacteria</taxon>
        <taxon>Neisseriales</taxon>
        <taxon>Neisseriaceae</taxon>
        <taxon>Neisseria</taxon>
    </lineage>
</organism>
<comment type="caution">
    <text evidence="2">The sequence shown here is derived from an EMBL/GenBank/DDBJ whole genome shotgun (WGS) entry which is preliminary data.</text>
</comment>
<dbReference type="EMBL" id="JAKKDL010000011">
    <property type="protein sequence ID" value="MCF7530211.1"/>
    <property type="molecule type" value="Genomic_DNA"/>
</dbReference>
<dbReference type="AlphaFoldDB" id="A0AAW5AP42"/>
<evidence type="ECO:0000256" key="1">
    <source>
        <dbReference type="SAM" id="MobiDB-lite"/>
    </source>
</evidence>
<protein>
    <submittedName>
        <fullName evidence="2">Uncharacterized protein</fullName>
    </submittedName>
</protein>
<reference evidence="2" key="1">
    <citation type="submission" date="2022-01" db="EMBL/GenBank/DDBJ databases">
        <title>Neisseria sp. ZJ104.</title>
        <authorList>
            <person name="Yang C."/>
        </authorList>
    </citation>
    <scope>NUCLEOTIDE SEQUENCE</scope>
    <source>
        <strain evidence="2">ZJ104</strain>
    </source>
</reference>
<evidence type="ECO:0000313" key="2">
    <source>
        <dbReference type="EMBL" id="MCF7530211.1"/>
    </source>
</evidence>
<evidence type="ECO:0000313" key="3">
    <source>
        <dbReference type="Proteomes" id="UP001201397"/>
    </source>
</evidence>
<feature type="region of interest" description="Disordered" evidence="1">
    <location>
        <begin position="24"/>
        <end position="45"/>
    </location>
</feature>
<gene>
    <name evidence="2" type="ORF">L4H06_08240</name>
</gene>
<dbReference type="RefSeq" id="WP_237093107.1">
    <property type="nucleotide sequence ID" value="NZ_JAKKDL010000011.1"/>
</dbReference>
<accession>A0AAW5AP42</accession>
<proteinExistence type="predicted"/>
<dbReference type="Proteomes" id="UP001201397">
    <property type="component" value="Unassembled WGS sequence"/>
</dbReference>